<dbReference type="InterPro" id="IPR006139">
    <property type="entry name" value="D-isomer_2_OHA_DH_cat_dom"/>
</dbReference>
<evidence type="ECO:0000313" key="8">
    <source>
        <dbReference type="Proteomes" id="UP000033101"/>
    </source>
</evidence>
<evidence type="ECO:0000259" key="6">
    <source>
        <dbReference type="Pfam" id="PF02826"/>
    </source>
</evidence>
<keyword evidence="2 4" id="KW-0560">Oxidoreductase</keyword>
<organism evidence="7 8">
    <name type="scientific">Methanosarcina horonobensis HB-1 = JCM 15518</name>
    <dbReference type="NCBI Taxonomy" id="1434110"/>
    <lineage>
        <taxon>Archaea</taxon>
        <taxon>Methanobacteriati</taxon>
        <taxon>Methanobacteriota</taxon>
        <taxon>Stenosarchaea group</taxon>
        <taxon>Methanomicrobia</taxon>
        <taxon>Methanosarcinales</taxon>
        <taxon>Methanosarcinaceae</taxon>
        <taxon>Methanosarcina</taxon>
    </lineage>
</organism>
<dbReference type="PROSITE" id="PS00670">
    <property type="entry name" value="D_2_HYDROXYACID_DH_2"/>
    <property type="match status" value="1"/>
</dbReference>
<comment type="similarity">
    <text evidence="1 4">Belongs to the D-isomer specific 2-hydroxyacid dehydrogenase family.</text>
</comment>
<dbReference type="Gene3D" id="3.40.50.720">
    <property type="entry name" value="NAD(P)-binding Rossmann-like Domain"/>
    <property type="match status" value="2"/>
</dbReference>
<dbReference type="CDD" id="cd12173">
    <property type="entry name" value="PGDH_4"/>
    <property type="match status" value="1"/>
</dbReference>
<keyword evidence="8" id="KW-1185">Reference proteome</keyword>
<feature type="domain" description="D-isomer specific 2-hydroxyacid dehydrogenase catalytic" evidence="5">
    <location>
        <begin position="4"/>
        <end position="313"/>
    </location>
</feature>
<dbReference type="InterPro" id="IPR036291">
    <property type="entry name" value="NAD(P)-bd_dom_sf"/>
</dbReference>
<dbReference type="AlphaFoldDB" id="A0A0E3S6L1"/>
<dbReference type="InterPro" id="IPR050418">
    <property type="entry name" value="D-iso_2-hydroxyacid_DH_PdxB"/>
</dbReference>
<dbReference type="SUPFAM" id="SSF52283">
    <property type="entry name" value="Formate/glycerate dehydrogenase catalytic domain-like"/>
    <property type="match status" value="1"/>
</dbReference>
<accession>A0A0E3S6L1</accession>
<protein>
    <submittedName>
        <fullName evidence="7">D-3-phosphoglycerate dehydrogenase</fullName>
        <ecNumber evidence="7">1.1.1.95</ecNumber>
    </submittedName>
</protein>
<dbReference type="GeneID" id="24829507"/>
<dbReference type="SUPFAM" id="SSF51735">
    <property type="entry name" value="NAD(P)-binding Rossmann-fold domains"/>
    <property type="match status" value="1"/>
</dbReference>
<evidence type="ECO:0000256" key="4">
    <source>
        <dbReference type="RuleBase" id="RU003719"/>
    </source>
</evidence>
<dbReference type="Proteomes" id="UP000033101">
    <property type="component" value="Chromosome"/>
</dbReference>
<dbReference type="KEGG" id="mhor:MSHOH_0381"/>
<dbReference type="GO" id="GO:0004617">
    <property type="term" value="F:phosphoglycerate dehydrogenase activity"/>
    <property type="evidence" value="ECO:0007669"/>
    <property type="project" value="UniProtKB-EC"/>
</dbReference>
<dbReference type="Pfam" id="PF02826">
    <property type="entry name" value="2-Hacid_dh_C"/>
    <property type="match status" value="1"/>
</dbReference>
<evidence type="ECO:0000256" key="1">
    <source>
        <dbReference type="ARBA" id="ARBA00005854"/>
    </source>
</evidence>
<dbReference type="Pfam" id="PF00389">
    <property type="entry name" value="2-Hacid_dh"/>
    <property type="match status" value="1"/>
</dbReference>
<dbReference type="EC" id="1.1.1.95" evidence="7"/>
<dbReference type="InterPro" id="IPR029753">
    <property type="entry name" value="D-isomer_DH_CS"/>
</dbReference>
<dbReference type="PROSITE" id="PS00671">
    <property type="entry name" value="D_2_HYDROXYACID_DH_3"/>
    <property type="match status" value="1"/>
</dbReference>
<evidence type="ECO:0000313" key="7">
    <source>
        <dbReference type="EMBL" id="AKB76864.1"/>
    </source>
</evidence>
<dbReference type="InterPro" id="IPR006140">
    <property type="entry name" value="D-isomer_DH_NAD-bd"/>
</dbReference>
<evidence type="ECO:0000259" key="5">
    <source>
        <dbReference type="Pfam" id="PF00389"/>
    </source>
</evidence>
<dbReference type="GO" id="GO:0051287">
    <property type="term" value="F:NAD binding"/>
    <property type="evidence" value="ECO:0007669"/>
    <property type="project" value="InterPro"/>
</dbReference>
<proteinExistence type="inferred from homology"/>
<keyword evidence="3" id="KW-0520">NAD</keyword>
<dbReference type="HOGENOM" id="CLU_019796_1_3_2"/>
<dbReference type="OrthoDB" id="7437at2157"/>
<dbReference type="FunFam" id="3.40.50.720:FF:000203">
    <property type="entry name" value="D-3-phosphoglycerate dehydrogenase (SerA)"/>
    <property type="match status" value="1"/>
</dbReference>
<name>A0A0E3S6L1_9EURY</name>
<dbReference type="PATRIC" id="fig|1434110.4.peg.457"/>
<evidence type="ECO:0000256" key="2">
    <source>
        <dbReference type="ARBA" id="ARBA00023002"/>
    </source>
</evidence>
<gene>
    <name evidence="7" type="ORF">MSHOH_0381</name>
</gene>
<feature type="domain" description="D-isomer specific 2-hydroxyacid dehydrogenase NAD-binding" evidence="6">
    <location>
        <begin position="107"/>
        <end position="282"/>
    </location>
</feature>
<dbReference type="RefSeq" id="WP_048136916.1">
    <property type="nucleotide sequence ID" value="NZ_CP009516.1"/>
</dbReference>
<reference evidence="7 8" key="1">
    <citation type="submission" date="2014-07" db="EMBL/GenBank/DDBJ databases">
        <title>Methanogenic archaea and the global carbon cycle.</title>
        <authorList>
            <person name="Henriksen J.R."/>
            <person name="Luke J."/>
            <person name="Reinhart S."/>
            <person name="Benedict M.N."/>
            <person name="Youngblut N.D."/>
            <person name="Metcalf M.E."/>
            <person name="Whitaker R.J."/>
            <person name="Metcalf W.W."/>
        </authorList>
    </citation>
    <scope>NUCLEOTIDE SEQUENCE [LARGE SCALE GENOMIC DNA]</scope>
    <source>
        <strain evidence="7 8">HB-1</strain>
    </source>
</reference>
<evidence type="ECO:0000256" key="3">
    <source>
        <dbReference type="ARBA" id="ARBA00023027"/>
    </source>
</evidence>
<dbReference type="EMBL" id="CP009516">
    <property type="protein sequence ID" value="AKB76864.1"/>
    <property type="molecule type" value="Genomic_DNA"/>
</dbReference>
<dbReference type="STRING" id="1434110.MSHOH_0381"/>
<sequence>MKIVVSDPIFLPGEYRERLENLGELEVYEKIPSSTREFIDRVKDADIVITGRYGFSKEAFNASRNLRMVSVWQTGYDHIDIKTATEKGIVVSNVPDYAFDSVAEMVFALTLNLMRKVHVADSRLREGKFDWRDYIGNQLMGKIIGVVGTGSIGGRVIQIAHGFNMNVLSVTGHPSEEKAKKLRVKFVDLDTLLAESDIVTLHVPLTPATEKMIGARELAKMKKSAILINTARGKVVDEAALVEALKKKEIRGAGLDVFEKEPLPANDPLTELENVVLTPHIAFLSEESLEECTHVCVENVERFVAGRPQNIVNPEAIASSRLP</sequence>
<dbReference type="PANTHER" id="PTHR43761">
    <property type="entry name" value="D-ISOMER SPECIFIC 2-HYDROXYACID DEHYDROGENASE FAMILY PROTEIN (AFU_ORTHOLOGUE AFUA_1G13630)"/>
    <property type="match status" value="1"/>
</dbReference>
<dbReference type="PANTHER" id="PTHR43761:SF1">
    <property type="entry name" value="D-ISOMER SPECIFIC 2-HYDROXYACID DEHYDROGENASE CATALYTIC DOMAIN-CONTAINING PROTEIN-RELATED"/>
    <property type="match status" value="1"/>
</dbReference>